<dbReference type="OrthoDB" id="6162375at2759"/>
<evidence type="ECO:0000256" key="4">
    <source>
        <dbReference type="SAM" id="Coils"/>
    </source>
</evidence>
<dbReference type="InterPro" id="IPR025712">
    <property type="entry name" value="Nup54_alpha-helical_dom"/>
</dbReference>
<gene>
    <name evidence="7" type="ORF">CLODIP_2_CD12096</name>
</gene>
<dbReference type="PANTHER" id="PTHR13000:SF0">
    <property type="entry name" value="NUCLEOPORIN P54"/>
    <property type="match status" value="1"/>
</dbReference>
<sequence length="643" mass="68405">MAFNAFQSTQGNTNTFGGFGNTATSTPAFGSFGTTTSTFGTSGGTTFGATQAAPTFGSGTNTGLFGNTQQTSAFGATATPAFGATSTTNTSSFGAMAPSFGGTNTGAAVFGGASTFGAPTSSSFGGFSSFGAAPVSSSGGGLFGNTGGGLFGGTSTTNTGTTSGFAGFGGTSTSGSLFGNTTTTPALNLSCFGPKTTSSFGTGTFGGFTAPTQNFGLGQSTFGTQQPQLQQQQQQPQEDPVVQSVMQVCLFNDERDAIISRWNLLQAQWGTGKGYFNNNAAPVIYTLQNIFCRFKALGYNLLPSGKDEDGLVSITLNKKESEARAQQQQITITLQNLLAGRPLTVAIQEVRGSSNDTTQILITVSEKSAAGQTRKMPATDYANFLNNSKTQLASIGVNSITAVVSPSQEEIQAYLSSPPIGIEPRLWHQAQLDNPDPKRYIPVPMVGFPELRSRMNCQEAESARHVAFLAQAKDRLQEMQRHAAEAREKLEQRTLGLRGLQTRLMKVLVKLQVLRREGTALLPVEEELRARLEHINNAVSQPNHCKVRLAELMSQTELRSFMGSNADYLGKYQLDNDSLQELHKYLKMEQEGISHLIDVATMDSDSVRLMIQDLNQVRQRAIDSSTSAVLSRNAQLSALHQPK</sequence>
<dbReference type="Pfam" id="PF18437">
    <property type="entry name" value="Nup54_C"/>
    <property type="match status" value="1"/>
</dbReference>
<dbReference type="InterPro" id="IPR040985">
    <property type="entry name" value="Nup54_C"/>
</dbReference>
<evidence type="ECO:0000256" key="3">
    <source>
        <dbReference type="ARBA" id="ARBA00023242"/>
    </source>
</evidence>
<keyword evidence="3" id="KW-0539">Nucleus</keyword>
<evidence type="ECO:0000313" key="8">
    <source>
        <dbReference type="Proteomes" id="UP000494165"/>
    </source>
</evidence>
<dbReference type="Pfam" id="PF13874">
    <property type="entry name" value="Nup54"/>
    <property type="match status" value="1"/>
</dbReference>
<feature type="domain" description="Nup54 C-terminal interacting" evidence="6">
    <location>
        <begin position="572"/>
        <end position="609"/>
    </location>
</feature>
<protein>
    <recommendedName>
        <fullName evidence="9">Nucleoporin Nup54 alpha-helical domain-containing protein</fullName>
    </recommendedName>
</protein>
<comment type="caution">
    <text evidence="7">The sequence shown here is derived from an EMBL/GenBank/DDBJ whole genome shotgun (WGS) entry which is preliminary data.</text>
</comment>
<keyword evidence="2" id="KW-0813">Transport</keyword>
<comment type="subcellular location">
    <subcellularLocation>
        <location evidence="1">Nucleus</location>
    </subcellularLocation>
</comment>
<evidence type="ECO:0000256" key="2">
    <source>
        <dbReference type="ARBA" id="ARBA00022448"/>
    </source>
</evidence>
<dbReference type="GO" id="GO:0017056">
    <property type="term" value="F:structural constituent of nuclear pore"/>
    <property type="evidence" value="ECO:0007669"/>
    <property type="project" value="TreeGrafter"/>
</dbReference>
<organism evidence="7 8">
    <name type="scientific">Cloeon dipterum</name>
    <dbReference type="NCBI Taxonomy" id="197152"/>
    <lineage>
        <taxon>Eukaryota</taxon>
        <taxon>Metazoa</taxon>
        <taxon>Ecdysozoa</taxon>
        <taxon>Arthropoda</taxon>
        <taxon>Hexapoda</taxon>
        <taxon>Insecta</taxon>
        <taxon>Pterygota</taxon>
        <taxon>Palaeoptera</taxon>
        <taxon>Ephemeroptera</taxon>
        <taxon>Pisciforma</taxon>
        <taxon>Baetidae</taxon>
        <taxon>Cloeon</taxon>
    </lineage>
</organism>
<accession>A0A8S1CL17</accession>
<feature type="domain" description="Nucleoporin Nup54 alpha-helical" evidence="5">
    <location>
        <begin position="418"/>
        <end position="555"/>
    </location>
</feature>
<dbReference type="InterPro" id="IPR024864">
    <property type="entry name" value="Nup54/Nup57/Nup44"/>
</dbReference>
<evidence type="ECO:0000256" key="1">
    <source>
        <dbReference type="ARBA" id="ARBA00004123"/>
    </source>
</evidence>
<dbReference type="PANTHER" id="PTHR13000">
    <property type="entry name" value="NUCLEOPORIN P54"/>
    <property type="match status" value="1"/>
</dbReference>
<reference evidence="7 8" key="1">
    <citation type="submission" date="2020-04" db="EMBL/GenBank/DDBJ databases">
        <authorList>
            <person name="Alioto T."/>
            <person name="Alioto T."/>
            <person name="Gomez Garrido J."/>
        </authorList>
    </citation>
    <scope>NUCLEOTIDE SEQUENCE [LARGE SCALE GENOMIC DNA]</scope>
</reference>
<name>A0A8S1CL17_9INSE</name>
<dbReference type="GO" id="GO:0006999">
    <property type="term" value="P:nuclear pore organization"/>
    <property type="evidence" value="ECO:0007669"/>
    <property type="project" value="TreeGrafter"/>
</dbReference>
<feature type="coiled-coil region" evidence="4">
    <location>
        <begin position="469"/>
        <end position="517"/>
    </location>
</feature>
<dbReference type="Gene3D" id="1.20.5.490">
    <property type="entry name" value="Single helix bin"/>
    <property type="match status" value="1"/>
</dbReference>
<dbReference type="GO" id="GO:0006607">
    <property type="term" value="P:NLS-bearing protein import into nucleus"/>
    <property type="evidence" value="ECO:0007669"/>
    <property type="project" value="TreeGrafter"/>
</dbReference>
<dbReference type="Gene3D" id="1.20.5.170">
    <property type="match status" value="1"/>
</dbReference>
<dbReference type="AlphaFoldDB" id="A0A8S1CL17"/>
<dbReference type="Proteomes" id="UP000494165">
    <property type="component" value="Unassembled WGS sequence"/>
</dbReference>
<evidence type="ECO:0000259" key="5">
    <source>
        <dbReference type="Pfam" id="PF13874"/>
    </source>
</evidence>
<dbReference type="GO" id="GO:0036228">
    <property type="term" value="P:protein localization to nuclear inner membrane"/>
    <property type="evidence" value="ECO:0007669"/>
    <property type="project" value="TreeGrafter"/>
</dbReference>
<keyword evidence="8" id="KW-1185">Reference proteome</keyword>
<evidence type="ECO:0000259" key="6">
    <source>
        <dbReference type="Pfam" id="PF18437"/>
    </source>
</evidence>
<keyword evidence="4" id="KW-0175">Coiled coil</keyword>
<evidence type="ECO:0000313" key="7">
    <source>
        <dbReference type="EMBL" id="CAB3370193.1"/>
    </source>
</evidence>
<dbReference type="GO" id="GO:0044613">
    <property type="term" value="C:nuclear pore central transport channel"/>
    <property type="evidence" value="ECO:0007669"/>
    <property type="project" value="TreeGrafter"/>
</dbReference>
<evidence type="ECO:0008006" key="9">
    <source>
        <dbReference type="Google" id="ProtNLM"/>
    </source>
</evidence>
<dbReference type="EMBL" id="CADEPI010000050">
    <property type="protein sequence ID" value="CAB3370193.1"/>
    <property type="molecule type" value="Genomic_DNA"/>
</dbReference>
<proteinExistence type="predicted"/>